<name>A0A2D0Y4I0_9VIRU</name>
<sequence>MPRFKRRNSRFARKRRSGSKRTTRSTRRVTKRTYRRKTTGRKMTTRSILNTTSLKKRDVLVPTTNPTLDAQIPSQALPAVLGSGRPTPPRTPAYTYVIPWMPTYRQPIQNASSATYKSGLTTGTPYYKGVSENITISVTGGVPWQWRRICFTYKGDGITRAYSTDGGAEYEPLNYFKNTYDNETGIFRPLYDLASYYGQSGGPTTTTPGALEVLYRVLFQGQCSQFTDSVVNTDWINPMTAKTDNKEVTIKYDKTITLASGNDEGVQRNYRRYHRMEKTLVYESIELGNDTAYLPTSTGSKVGMGDYYIVDFFQARYGSDADGGNLIFDPRATVYWHEK</sequence>
<dbReference type="GeneID" id="80521885"/>
<feature type="region of interest" description="Disordered" evidence="1">
    <location>
        <begin position="1"/>
        <end position="42"/>
    </location>
</feature>
<organism evidence="2 3">
    <name type="scientific">Tick-associated genomovirus 1</name>
    <dbReference type="NCBI Taxonomy" id="2025477"/>
    <lineage>
        <taxon>Viruses</taxon>
        <taxon>Monodnaviria</taxon>
        <taxon>Shotokuvirae</taxon>
        <taxon>Cressdnaviricota</taxon>
        <taxon>Repensiviricetes</taxon>
        <taxon>Geplafuvirales</taxon>
        <taxon>Genomoviridae</taxon>
        <taxon>Gemycircularvirus</taxon>
        <taxon>Gemycircularvirus derva1</taxon>
    </lineage>
</organism>
<dbReference type="RefSeq" id="YP_010784628.1">
    <property type="nucleotide sequence ID" value="NC_075328.1"/>
</dbReference>
<evidence type="ECO:0000313" key="3">
    <source>
        <dbReference type="Proteomes" id="UP000276470"/>
    </source>
</evidence>
<dbReference type="KEGG" id="vg:80521885"/>
<proteinExistence type="predicted"/>
<dbReference type="EMBL" id="MF173065">
    <property type="protein sequence ID" value="ASU08506.1"/>
    <property type="molecule type" value="Genomic_DNA"/>
</dbReference>
<evidence type="ECO:0000313" key="2">
    <source>
        <dbReference type="EMBL" id="ASU08506.1"/>
    </source>
</evidence>
<keyword evidence="3" id="KW-1185">Reference proteome</keyword>
<protein>
    <submittedName>
        <fullName evidence="2">Capsid protein</fullName>
    </submittedName>
</protein>
<evidence type="ECO:0000256" key="1">
    <source>
        <dbReference type="SAM" id="MobiDB-lite"/>
    </source>
</evidence>
<reference evidence="2 3" key="1">
    <citation type="submission" date="2017-05" db="EMBL/GenBank/DDBJ databases">
        <title>Identification of an anellovirus and three genomoviruses in ticks.</title>
        <authorList>
            <person name="Waits K."/>
            <person name="Edwards M."/>
            <person name="Fontenele R.S."/>
            <person name="Varsani A."/>
        </authorList>
    </citation>
    <scope>NUCLEOTIDE SEQUENCE [LARGE SCALE GENOMIC DNA]</scope>
    <source>
        <strain evidence="2">Tick24_7</strain>
    </source>
</reference>
<accession>A0A2D0Y4I0</accession>
<dbReference type="Proteomes" id="UP000276470">
    <property type="component" value="Segment"/>
</dbReference>